<dbReference type="EMBL" id="QYYA01000005">
    <property type="protein sequence ID" value="RJG16416.1"/>
    <property type="molecule type" value="Genomic_DNA"/>
</dbReference>
<sequence length="59" mass="6716">MCLHAALHINAIKNYDNGLKTMYYKLAESEQKDLGELIMTCLASGEMPRIVFIPPTNFR</sequence>
<proteinExistence type="predicted"/>
<keyword evidence="2" id="KW-1185">Reference proteome</keyword>
<organism evidence="1 2">
    <name type="scientific">Alcanivorax profundi</name>
    <dbReference type="NCBI Taxonomy" id="2338368"/>
    <lineage>
        <taxon>Bacteria</taxon>
        <taxon>Pseudomonadati</taxon>
        <taxon>Pseudomonadota</taxon>
        <taxon>Gammaproteobacteria</taxon>
        <taxon>Oceanospirillales</taxon>
        <taxon>Alcanivoracaceae</taxon>
        <taxon>Alcanivorax</taxon>
    </lineage>
</organism>
<evidence type="ECO:0000313" key="2">
    <source>
        <dbReference type="Proteomes" id="UP000283734"/>
    </source>
</evidence>
<name>A0A418XUK1_9GAMM</name>
<reference evidence="1 2" key="1">
    <citation type="submission" date="2018-09" db="EMBL/GenBank/DDBJ databases">
        <title>Alcanivorax profundi sp. nov., isolated from 1000 m-depth seawater of the Mariana Trench.</title>
        <authorList>
            <person name="Liu J."/>
        </authorList>
    </citation>
    <scope>NUCLEOTIDE SEQUENCE [LARGE SCALE GENOMIC DNA]</scope>
    <source>
        <strain evidence="1 2">MTEO17</strain>
    </source>
</reference>
<dbReference type="Proteomes" id="UP000283734">
    <property type="component" value="Unassembled WGS sequence"/>
</dbReference>
<gene>
    <name evidence="1" type="ORF">D4A39_14255</name>
</gene>
<protein>
    <submittedName>
        <fullName evidence="1">Uncharacterized protein</fullName>
    </submittedName>
</protein>
<evidence type="ECO:0000313" key="1">
    <source>
        <dbReference type="EMBL" id="RJG16416.1"/>
    </source>
</evidence>
<dbReference type="AlphaFoldDB" id="A0A418XUK1"/>
<accession>A0A418XUK1</accession>
<comment type="caution">
    <text evidence="1">The sequence shown here is derived from an EMBL/GenBank/DDBJ whole genome shotgun (WGS) entry which is preliminary data.</text>
</comment>